<feature type="transmembrane region" description="Helical" evidence="1">
    <location>
        <begin position="109"/>
        <end position="132"/>
    </location>
</feature>
<keyword evidence="1" id="KW-1133">Transmembrane helix</keyword>
<evidence type="ECO:0008006" key="4">
    <source>
        <dbReference type="Google" id="ProtNLM"/>
    </source>
</evidence>
<feature type="transmembrane region" description="Helical" evidence="1">
    <location>
        <begin position="24"/>
        <end position="47"/>
    </location>
</feature>
<reference evidence="2 3" key="1">
    <citation type="submission" date="2018-05" db="EMBL/GenBank/DDBJ databases">
        <title>Genomic analysis of Gracilibacillus dipsosauri DD1 reveals novel features of a salt-tolerant amylase.</title>
        <authorList>
            <person name="Deutch C.E."/>
            <person name="Yang S."/>
        </authorList>
    </citation>
    <scope>NUCLEOTIDE SEQUENCE [LARGE SCALE GENOMIC DNA]</scope>
    <source>
        <strain evidence="2 3">DD1</strain>
    </source>
</reference>
<organism evidence="2 3">
    <name type="scientific">Gracilibacillus dipsosauri</name>
    <dbReference type="NCBI Taxonomy" id="178340"/>
    <lineage>
        <taxon>Bacteria</taxon>
        <taxon>Bacillati</taxon>
        <taxon>Bacillota</taxon>
        <taxon>Bacilli</taxon>
        <taxon>Bacillales</taxon>
        <taxon>Bacillaceae</taxon>
        <taxon>Gracilibacillus</taxon>
    </lineage>
</organism>
<evidence type="ECO:0000313" key="2">
    <source>
        <dbReference type="EMBL" id="PWU69417.1"/>
    </source>
</evidence>
<dbReference type="Proteomes" id="UP000245624">
    <property type="component" value="Unassembled WGS sequence"/>
</dbReference>
<dbReference type="InterPro" id="IPR006938">
    <property type="entry name" value="DUF624"/>
</dbReference>
<dbReference type="EMBL" id="QGTD01000005">
    <property type="protein sequence ID" value="PWU69417.1"/>
    <property type="molecule type" value="Genomic_DNA"/>
</dbReference>
<sequence length="208" mass="23972">MKKVNLNGLYNCCEWVMKLTYLNILWFLFTLIGLVFLGFGPATLAMFSVSRKWILEKEEVPVFQVFWHNFKKNFFQANLLVYTHLILVYLLSVYYLLISGLEGVIGDLFQVITLVTTCYFILIICMSFPLFSHAKLSIFHYLKYSAMIVISHPFHMLALAFSILLICLLFLLLPGLIPFFSGSMTSLVTMYIASNIFRKLEQVEGKSA</sequence>
<proteinExistence type="predicted"/>
<dbReference type="Pfam" id="PF04854">
    <property type="entry name" value="DUF624"/>
    <property type="match status" value="1"/>
</dbReference>
<feature type="transmembrane region" description="Helical" evidence="1">
    <location>
        <begin position="153"/>
        <end position="173"/>
    </location>
</feature>
<evidence type="ECO:0000313" key="3">
    <source>
        <dbReference type="Proteomes" id="UP000245624"/>
    </source>
</evidence>
<keyword evidence="3" id="KW-1185">Reference proteome</keyword>
<dbReference type="OrthoDB" id="2182676at2"/>
<name>A0A317L0R8_9BACI</name>
<feature type="transmembrane region" description="Helical" evidence="1">
    <location>
        <begin position="79"/>
        <end position="97"/>
    </location>
</feature>
<keyword evidence="1" id="KW-0472">Membrane</keyword>
<protein>
    <recommendedName>
        <fullName evidence="4">DUF624 domain-containing protein</fullName>
    </recommendedName>
</protein>
<keyword evidence="1" id="KW-0812">Transmembrane</keyword>
<comment type="caution">
    <text evidence="2">The sequence shown here is derived from an EMBL/GenBank/DDBJ whole genome shotgun (WGS) entry which is preliminary data.</text>
</comment>
<dbReference type="AlphaFoldDB" id="A0A317L0R8"/>
<gene>
    <name evidence="2" type="ORF">DLJ74_05415</name>
</gene>
<accession>A0A317L0R8</accession>
<dbReference type="RefSeq" id="WP_109983658.1">
    <property type="nucleotide sequence ID" value="NZ_QGTD01000005.1"/>
</dbReference>
<evidence type="ECO:0000256" key="1">
    <source>
        <dbReference type="SAM" id="Phobius"/>
    </source>
</evidence>